<dbReference type="Proteomes" id="UP001230268">
    <property type="component" value="Unassembled WGS sequence"/>
</dbReference>
<dbReference type="EMBL" id="JAVEPI010000002">
    <property type="protein sequence ID" value="KAK1443767.1"/>
    <property type="molecule type" value="Genomic_DNA"/>
</dbReference>
<proteinExistence type="predicted"/>
<dbReference type="AlphaFoldDB" id="A0AAD8LLD4"/>
<sequence>MSGGIFTRLSQRFSSLTAELLDLYNYATLKQQHIMMMCSGAVLGAIVGRQIRKRRIEAGEFSDNIEMVAYNTDSIDSFETSWNRLARFAQKRPDYKHTKLYKAIHWDKELPHYIQLRLWKYDDSIEKYNKLAASTGLMKKVDDSSKVKQHVRPATVIDDSIRRGIAF</sequence>
<gene>
    <name evidence="1" type="ORF">BgAZ_206430</name>
</gene>
<protein>
    <submittedName>
        <fullName evidence="1">Uncharacterized protein</fullName>
    </submittedName>
</protein>
<evidence type="ECO:0000313" key="2">
    <source>
        <dbReference type="Proteomes" id="UP001230268"/>
    </source>
</evidence>
<name>A0AAD8LLD4_BABGI</name>
<organism evidence="1 2">
    <name type="scientific">Babesia gibsoni</name>
    <dbReference type="NCBI Taxonomy" id="33632"/>
    <lineage>
        <taxon>Eukaryota</taxon>
        <taxon>Sar</taxon>
        <taxon>Alveolata</taxon>
        <taxon>Apicomplexa</taxon>
        <taxon>Aconoidasida</taxon>
        <taxon>Piroplasmida</taxon>
        <taxon>Babesiidae</taxon>
        <taxon>Babesia</taxon>
    </lineage>
</organism>
<accession>A0AAD8LLD4</accession>
<evidence type="ECO:0000313" key="1">
    <source>
        <dbReference type="EMBL" id="KAK1443767.1"/>
    </source>
</evidence>
<reference evidence="1" key="1">
    <citation type="submission" date="2023-08" db="EMBL/GenBank/DDBJ databases">
        <title>Draft sequence of the Babesia gibsoni genome.</title>
        <authorList>
            <person name="Yamagishi J.Y."/>
            <person name="Xuan X.X."/>
        </authorList>
    </citation>
    <scope>NUCLEOTIDE SEQUENCE</scope>
    <source>
        <strain evidence="1">Azabu</strain>
    </source>
</reference>
<comment type="caution">
    <text evidence="1">The sequence shown here is derived from an EMBL/GenBank/DDBJ whole genome shotgun (WGS) entry which is preliminary data.</text>
</comment>
<keyword evidence="2" id="KW-1185">Reference proteome</keyword>